<dbReference type="GO" id="GO:0005886">
    <property type="term" value="C:plasma membrane"/>
    <property type="evidence" value="ECO:0007669"/>
    <property type="project" value="UniProtKB-SubCell"/>
</dbReference>
<dbReference type="SUPFAM" id="SSF48726">
    <property type="entry name" value="Immunoglobulin"/>
    <property type="match status" value="2"/>
</dbReference>
<evidence type="ECO:0000256" key="8">
    <source>
        <dbReference type="SAM" id="Phobius"/>
    </source>
</evidence>
<dbReference type="OrthoDB" id="6370831at2759"/>
<evidence type="ECO:0000256" key="1">
    <source>
        <dbReference type="ARBA" id="ARBA00004236"/>
    </source>
</evidence>
<dbReference type="InParanoid" id="A0A6P7J7Q8"/>
<reference evidence="11" key="1">
    <citation type="submission" date="2025-08" db="UniProtKB">
        <authorList>
            <consortium name="RefSeq"/>
        </authorList>
    </citation>
    <scope>IDENTIFICATION</scope>
</reference>
<proteinExistence type="predicted"/>
<evidence type="ECO:0000313" key="10">
    <source>
        <dbReference type="Proteomes" id="UP000515145"/>
    </source>
</evidence>
<dbReference type="PANTHER" id="PTHR19433">
    <property type="entry name" value="T-CELL RECEPTOR ALPHA CHAIN V REGION-RELATED"/>
    <property type="match status" value="1"/>
</dbReference>
<dbReference type="Proteomes" id="UP000515145">
    <property type="component" value="Chromosome 10"/>
</dbReference>
<feature type="transmembrane region" description="Helical" evidence="8">
    <location>
        <begin position="282"/>
        <end position="300"/>
    </location>
</feature>
<evidence type="ECO:0000313" key="11">
    <source>
        <dbReference type="RefSeq" id="XP_028272774.1"/>
    </source>
</evidence>
<name>A0A6P7J7Q8_9TELE</name>
<evidence type="ECO:0000256" key="3">
    <source>
        <dbReference type="ARBA" id="ARBA00022729"/>
    </source>
</evidence>
<sequence>MPKVSGVSLSSLHSVSVCFVSLRVHVILSTPCQPSRTLTSRHDGLHFEAKTVDVGQSVTLTCSRKTSLIQESLYWIRLISGSWPEVLGGTFTFNYDDVNKTPHVTTTQGPGTFILKIKKAELSDTGVYYCMKVNSVQLNMEFVTGSFLRVKGPEPDITEVIQVPPSDPVRPGDSVTLQCSVLFDSQSKTCPADHRVFWFRAGSGESRPSLLYAHGNSGDKCESRPAARSTHRCFYSFSKNVSSSDAGTYYCAVAACGGITFGTGTRLDIEELSMWDLQKANTALFVLCAALSLIVVTFLICTIKKKTCDCCNAATDLQKGGLNLKQKDEDMWIYSVVHDKS</sequence>
<protein>
    <submittedName>
        <fullName evidence="11">Signal-regulatory protein beta-2-like</fullName>
    </submittedName>
</protein>
<dbReference type="GeneID" id="114443068"/>
<keyword evidence="10" id="KW-1185">Reference proteome</keyword>
<dbReference type="Pfam" id="PF07686">
    <property type="entry name" value="V-set"/>
    <property type="match status" value="2"/>
</dbReference>
<keyword evidence="5 8" id="KW-0472">Membrane</keyword>
<feature type="domain" description="Ig-like" evidence="9">
    <location>
        <begin position="34"/>
        <end position="141"/>
    </location>
</feature>
<dbReference type="PANTHER" id="PTHR19433:SF111">
    <property type="entry name" value="T CELL RECEPTOR ALPHA VARIABLE 4"/>
    <property type="match status" value="1"/>
</dbReference>
<keyword evidence="8" id="KW-1133">Transmembrane helix</keyword>
<evidence type="ECO:0000256" key="5">
    <source>
        <dbReference type="ARBA" id="ARBA00023136"/>
    </source>
</evidence>
<keyword evidence="2" id="KW-1003">Cell membrane</keyword>
<keyword evidence="4" id="KW-0391">Immunity</keyword>
<dbReference type="InterPro" id="IPR052051">
    <property type="entry name" value="TCR_complex_component"/>
</dbReference>
<dbReference type="InterPro" id="IPR003599">
    <property type="entry name" value="Ig_sub"/>
</dbReference>
<dbReference type="InterPro" id="IPR007110">
    <property type="entry name" value="Ig-like_dom"/>
</dbReference>
<evidence type="ECO:0000256" key="2">
    <source>
        <dbReference type="ARBA" id="ARBA00022475"/>
    </source>
</evidence>
<accession>A0A6P7J7Q8</accession>
<dbReference type="InterPro" id="IPR036179">
    <property type="entry name" value="Ig-like_dom_sf"/>
</dbReference>
<keyword evidence="3" id="KW-0732">Signal</keyword>
<dbReference type="CDD" id="cd00099">
    <property type="entry name" value="IgV"/>
    <property type="match status" value="2"/>
</dbReference>
<evidence type="ECO:0000256" key="6">
    <source>
        <dbReference type="ARBA" id="ARBA00023157"/>
    </source>
</evidence>
<dbReference type="SMART" id="SM00406">
    <property type="entry name" value="IGv"/>
    <property type="match status" value="2"/>
</dbReference>
<gene>
    <name evidence="11" type="primary">LOC114443068</name>
</gene>
<organism evidence="10 11">
    <name type="scientific">Parambassis ranga</name>
    <name type="common">Indian glassy fish</name>
    <dbReference type="NCBI Taxonomy" id="210632"/>
    <lineage>
        <taxon>Eukaryota</taxon>
        <taxon>Metazoa</taxon>
        <taxon>Chordata</taxon>
        <taxon>Craniata</taxon>
        <taxon>Vertebrata</taxon>
        <taxon>Euteleostomi</taxon>
        <taxon>Actinopterygii</taxon>
        <taxon>Neopterygii</taxon>
        <taxon>Teleostei</taxon>
        <taxon>Neoteleostei</taxon>
        <taxon>Acanthomorphata</taxon>
        <taxon>Ovalentaria</taxon>
        <taxon>Ambassidae</taxon>
        <taxon>Parambassis</taxon>
    </lineage>
</organism>
<evidence type="ECO:0000259" key="9">
    <source>
        <dbReference type="PROSITE" id="PS50835"/>
    </source>
</evidence>
<dbReference type="GO" id="GO:0002376">
    <property type="term" value="P:immune system process"/>
    <property type="evidence" value="ECO:0007669"/>
    <property type="project" value="UniProtKB-KW"/>
</dbReference>
<evidence type="ECO:0000256" key="7">
    <source>
        <dbReference type="ARBA" id="ARBA00023180"/>
    </source>
</evidence>
<dbReference type="Gene3D" id="2.60.40.10">
    <property type="entry name" value="Immunoglobulins"/>
    <property type="match status" value="2"/>
</dbReference>
<keyword evidence="7" id="KW-0325">Glycoprotein</keyword>
<keyword evidence="8" id="KW-0812">Transmembrane</keyword>
<keyword evidence="6" id="KW-1015">Disulfide bond</keyword>
<feature type="domain" description="Ig-like" evidence="9">
    <location>
        <begin position="155"/>
        <end position="273"/>
    </location>
</feature>
<dbReference type="GO" id="GO:0009617">
    <property type="term" value="P:response to bacterium"/>
    <property type="evidence" value="ECO:0007669"/>
    <property type="project" value="TreeGrafter"/>
</dbReference>
<dbReference type="InterPro" id="IPR013106">
    <property type="entry name" value="Ig_V-set"/>
</dbReference>
<dbReference type="RefSeq" id="XP_028272774.1">
    <property type="nucleotide sequence ID" value="XM_028416973.1"/>
</dbReference>
<evidence type="ECO:0000256" key="4">
    <source>
        <dbReference type="ARBA" id="ARBA00022859"/>
    </source>
</evidence>
<comment type="subcellular location">
    <subcellularLocation>
        <location evidence="1">Cell membrane</location>
    </subcellularLocation>
</comment>
<dbReference type="SMART" id="SM00409">
    <property type="entry name" value="IG"/>
    <property type="match status" value="2"/>
</dbReference>
<dbReference type="PROSITE" id="PS50835">
    <property type="entry name" value="IG_LIKE"/>
    <property type="match status" value="2"/>
</dbReference>
<dbReference type="AlphaFoldDB" id="A0A6P7J7Q8"/>
<dbReference type="InterPro" id="IPR013783">
    <property type="entry name" value="Ig-like_fold"/>
</dbReference>